<dbReference type="SUPFAM" id="SSF55008">
    <property type="entry name" value="HMA, heavy metal-associated domain"/>
    <property type="match status" value="1"/>
</dbReference>
<dbReference type="InterPro" id="IPR036163">
    <property type="entry name" value="HMA_dom_sf"/>
</dbReference>
<feature type="region of interest" description="Disordered" evidence="5">
    <location>
        <begin position="187"/>
        <end position="254"/>
    </location>
</feature>
<comment type="similarity">
    <text evidence="4">Belongs to the HIPP family.</text>
</comment>
<evidence type="ECO:0000256" key="5">
    <source>
        <dbReference type="SAM" id="MobiDB-lite"/>
    </source>
</evidence>
<keyword evidence="3" id="KW-0636">Prenylation</keyword>
<dbReference type="InterPro" id="IPR006121">
    <property type="entry name" value="HMA_dom"/>
</dbReference>
<keyword evidence="2" id="KW-0479">Metal-binding</keyword>
<dbReference type="OMA" id="INNIAMH"/>
<dbReference type="FunFam" id="3.30.70.100:FF:000008">
    <property type="entry name" value="Copper transport protein ATOX1"/>
    <property type="match status" value="1"/>
</dbReference>
<dbReference type="GO" id="GO:0046872">
    <property type="term" value="F:metal ion binding"/>
    <property type="evidence" value="ECO:0007669"/>
    <property type="project" value="UniProtKB-KW"/>
</dbReference>
<dbReference type="Proteomes" id="UP000036987">
    <property type="component" value="Unassembled WGS sequence"/>
</dbReference>
<evidence type="ECO:0000259" key="6">
    <source>
        <dbReference type="PROSITE" id="PS50846"/>
    </source>
</evidence>
<dbReference type="AlphaFoldDB" id="A0A0K9NJW2"/>
<dbReference type="CDD" id="cd00371">
    <property type="entry name" value="HMA"/>
    <property type="match status" value="1"/>
</dbReference>
<dbReference type="STRING" id="29655.A0A0K9NJW2"/>
<organism evidence="7 8">
    <name type="scientific">Zostera marina</name>
    <name type="common">Eelgrass</name>
    <dbReference type="NCBI Taxonomy" id="29655"/>
    <lineage>
        <taxon>Eukaryota</taxon>
        <taxon>Viridiplantae</taxon>
        <taxon>Streptophyta</taxon>
        <taxon>Embryophyta</taxon>
        <taxon>Tracheophyta</taxon>
        <taxon>Spermatophyta</taxon>
        <taxon>Magnoliopsida</taxon>
        <taxon>Liliopsida</taxon>
        <taxon>Zosteraceae</taxon>
        <taxon>Zostera</taxon>
    </lineage>
</organism>
<evidence type="ECO:0000256" key="1">
    <source>
        <dbReference type="ARBA" id="ARBA00022481"/>
    </source>
</evidence>
<proteinExistence type="inferred from homology"/>
<keyword evidence="8" id="KW-1185">Reference proteome</keyword>
<feature type="compositionally biased region" description="Gly residues" evidence="5">
    <location>
        <begin position="211"/>
        <end position="220"/>
    </location>
</feature>
<gene>
    <name evidence="7" type="ORF">ZOSMA_89G00040</name>
</gene>
<feature type="compositionally biased region" description="Acidic residues" evidence="5">
    <location>
        <begin position="138"/>
        <end position="168"/>
    </location>
</feature>
<feature type="region of interest" description="Disordered" evidence="5">
    <location>
        <begin position="82"/>
        <end position="102"/>
    </location>
</feature>
<evidence type="ECO:0000313" key="7">
    <source>
        <dbReference type="EMBL" id="KMZ57054.1"/>
    </source>
</evidence>
<protein>
    <recommendedName>
        <fullName evidence="6">HMA domain-containing protein</fullName>
    </recommendedName>
</protein>
<feature type="compositionally biased region" description="Gly residues" evidence="5">
    <location>
        <begin position="84"/>
        <end position="95"/>
    </location>
</feature>
<feature type="region of interest" description="Disordered" evidence="5">
    <location>
        <begin position="136"/>
        <end position="168"/>
    </location>
</feature>
<accession>A0A0K9NJW2</accession>
<evidence type="ECO:0000256" key="4">
    <source>
        <dbReference type="ARBA" id="ARBA00024045"/>
    </source>
</evidence>
<sequence>MSKDDVKFLKIQTCVLKVNIHCDGCKQTVKKLLQKIDGVYTTTVDADQGKVTVSGNVDPATLIKRLAKSGKYAVLVSPKLQRVGNGGGQRNGGGNDNQKNQQVVSHLQQPKMKDFNLGQMKMAPFIKEPKSVKFDFQPLDDDESGFDDDDLNDGFDDDDDDDEYYDDGSDGFDDVFAENIKQIKNGKHIGSCDKKGSGGGNAGINRKKDGGGGGGPGGGYVNMQNKHALGGKDGKNGTLQNGKKGGGGGQENGKKVVQSISNYHNQGSNKGGNGGGLYPTGAINNIAMHPMTHMGNGSTGVQAIGGPSPVYYHGGPSPELTAPTTTNPYLSAMMQQQQQQQRSMMMMNNNNGPSDRTFQPMAYSRPSFPVNYIPPPPPEYTHFFSDENTGTCSVM</sequence>
<evidence type="ECO:0000256" key="3">
    <source>
        <dbReference type="ARBA" id="ARBA00023289"/>
    </source>
</evidence>
<keyword evidence="3" id="KW-0449">Lipoprotein</keyword>
<dbReference type="Gene3D" id="3.30.70.100">
    <property type="match status" value="1"/>
</dbReference>
<keyword evidence="1" id="KW-0488">Methylation</keyword>
<dbReference type="PROSITE" id="PS50846">
    <property type="entry name" value="HMA_2"/>
    <property type="match status" value="1"/>
</dbReference>
<dbReference type="Pfam" id="PF00403">
    <property type="entry name" value="HMA"/>
    <property type="match status" value="1"/>
</dbReference>
<comment type="caution">
    <text evidence="7">The sequence shown here is derived from an EMBL/GenBank/DDBJ whole genome shotgun (WGS) entry which is preliminary data.</text>
</comment>
<name>A0A0K9NJW2_ZOSMR</name>
<feature type="domain" description="HMA" evidence="6">
    <location>
        <begin position="11"/>
        <end position="74"/>
    </location>
</feature>
<dbReference type="PANTHER" id="PTHR45868:SF93">
    <property type="entry name" value="OS12G0144600 PROTEIN"/>
    <property type="match status" value="1"/>
</dbReference>
<dbReference type="EMBL" id="LFYR01002109">
    <property type="protein sequence ID" value="KMZ57054.1"/>
    <property type="molecule type" value="Genomic_DNA"/>
</dbReference>
<evidence type="ECO:0000256" key="2">
    <source>
        <dbReference type="ARBA" id="ARBA00022723"/>
    </source>
</evidence>
<reference evidence="8" key="1">
    <citation type="journal article" date="2016" name="Nature">
        <title>The genome of the seagrass Zostera marina reveals angiosperm adaptation to the sea.</title>
        <authorList>
            <person name="Olsen J.L."/>
            <person name="Rouze P."/>
            <person name="Verhelst B."/>
            <person name="Lin Y.-C."/>
            <person name="Bayer T."/>
            <person name="Collen J."/>
            <person name="Dattolo E."/>
            <person name="De Paoli E."/>
            <person name="Dittami S."/>
            <person name="Maumus F."/>
            <person name="Michel G."/>
            <person name="Kersting A."/>
            <person name="Lauritano C."/>
            <person name="Lohaus R."/>
            <person name="Toepel M."/>
            <person name="Tonon T."/>
            <person name="Vanneste K."/>
            <person name="Amirebrahimi M."/>
            <person name="Brakel J."/>
            <person name="Bostroem C."/>
            <person name="Chovatia M."/>
            <person name="Grimwood J."/>
            <person name="Jenkins J.W."/>
            <person name="Jueterbock A."/>
            <person name="Mraz A."/>
            <person name="Stam W.T."/>
            <person name="Tice H."/>
            <person name="Bornberg-Bauer E."/>
            <person name="Green P.J."/>
            <person name="Pearson G.A."/>
            <person name="Procaccini G."/>
            <person name="Duarte C.M."/>
            <person name="Schmutz J."/>
            <person name="Reusch T.B.H."/>
            <person name="Van de Peer Y."/>
        </authorList>
    </citation>
    <scope>NUCLEOTIDE SEQUENCE [LARGE SCALE GENOMIC DNA]</scope>
    <source>
        <strain evidence="8">cv. Finnish</strain>
    </source>
</reference>
<dbReference type="OrthoDB" id="689350at2759"/>
<dbReference type="PANTHER" id="PTHR45868">
    <property type="entry name" value="HEAVY METAL-ASSOCIATED ISOPRENYLATED PLANT PROTEIN 33-RELATED"/>
    <property type="match status" value="1"/>
</dbReference>
<evidence type="ECO:0000313" key="8">
    <source>
        <dbReference type="Proteomes" id="UP000036987"/>
    </source>
</evidence>